<dbReference type="Proteomes" id="UP000621500">
    <property type="component" value="Unassembled WGS sequence"/>
</dbReference>
<name>A0ABQ4EU32_9ACTN</name>
<feature type="compositionally biased region" description="Gly residues" evidence="1">
    <location>
        <begin position="45"/>
        <end position="60"/>
    </location>
</feature>
<reference evidence="2 3" key="1">
    <citation type="submission" date="2021-01" db="EMBL/GenBank/DDBJ databases">
        <title>Whole genome shotgun sequence of Plantactinospora mayteni NBRC 109088.</title>
        <authorList>
            <person name="Komaki H."/>
            <person name="Tamura T."/>
        </authorList>
    </citation>
    <scope>NUCLEOTIDE SEQUENCE [LARGE SCALE GENOMIC DNA]</scope>
    <source>
        <strain evidence="2 3">NBRC 109088</strain>
    </source>
</reference>
<dbReference type="EMBL" id="BONX01000032">
    <property type="protein sequence ID" value="GIG98115.1"/>
    <property type="molecule type" value="Genomic_DNA"/>
</dbReference>
<keyword evidence="3" id="KW-1185">Reference proteome</keyword>
<proteinExistence type="predicted"/>
<protein>
    <submittedName>
        <fullName evidence="2">Uncharacterized protein</fullName>
    </submittedName>
</protein>
<gene>
    <name evidence="2" type="ORF">Pma05_46880</name>
</gene>
<evidence type="ECO:0000313" key="3">
    <source>
        <dbReference type="Proteomes" id="UP000621500"/>
    </source>
</evidence>
<feature type="compositionally biased region" description="Low complexity" evidence="1">
    <location>
        <begin position="1"/>
        <end position="38"/>
    </location>
</feature>
<evidence type="ECO:0000313" key="2">
    <source>
        <dbReference type="EMBL" id="GIG98115.1"/>
    </source>
</evidence>
<accession>A0ABQ4EU32</accession>
<evidence type="ECO:0000256" key="1">
    <source>
        <dbReference type="SAM" id="MobiDB-lite"/>
    </source>
</evidence>
<comment type="caution">
    <text evidence="2">The sequence shown here is derived from an EMBL/GenBank/DDBJ whole genome shotgun (WGS) entry which is preliminary data.</text>
</comment>
<sequence>MPIGGTKASSTRAGSSSRGRLTGGSSDSDSDSDSGCSARPERSAGSGGSGGSGCSAGDGGLDSSLREGAEVTTANYYTYITMSSVILVK</sequence>
<feature type="region of interest" description="Disordered" evidence="1">
    <location>
        <begin position="1"/>
        <end position="64"/>
    </location>
</feature>
<organism evidence="2 3">
    <name type="scientific">Plantactinospora mayteni</name>
    <dbReference type="NCBI Taxonomy" id="566021"/>
    <lineage>
        <taxon>Bacteria</taxon>
        <taxon>Bacillati</taxon>
        <taxon>Actinomycetota</taxon>
        <taxon>Actinomycetes</taxon>
        <taxon>Micromonosporales</taxon>
        <taxon>Micromonosporaceae</taxon>
        <taxon>Plantactinospora</taxon>
    </lineage>
</organism>